<feature type="region of interest" description="Disordered" evidence="1">
    <location>
        <begin position="17"/>
        <end position="36"/>
    </location>
</feature>
<feature type="compositionally biased region" description="Pro residues" evidence="1">
    <location>
        <begin position="155"/>
        <end position="173"/>
    </location>
</feature>
<dbReference type="RefSeq" id="XP_038985970.1">
    <property type="nucleotide sequence ID" value="XM_039130042.1"/>
</dbReference>
<gene>
    <name evidence="4" type="primary">LOC120111891</name>
</gene>
<evidence type="ECO:0000256" key="1">
    <source>
        <dbReference type="SAM" id="MobiDB-lite"/>
    </source>
</evidence>
<dbReference type="Pfam" id="PF05678">
    <property type="entry name" value="VQ"/>
    <property type="match status" value="1"/>
</dbReference>
<feature type="compositionally biased region" description="Polar residues" evidence="1">
    <location>
        <begin position="91"/>
        <end position="105"/>
    </location>
</feature>
<dbReference type="PANTHER" id="PTHR33783:SF4">
    <property type="entry name" value="VQ MOTIF-CONTAINING PROTEIN 9"/>
    <property type="match status" value="1"/>
</dbReference>
<organism evidence="3 4">
    <name type="scientific">Phoenix dactylifera</name>
    <name type="common">Date palm</name>
    <dbReference type="NCBI Taxonomy" id="42345"/>
    <lineage>
        <taxon>Eukaryota</taxon>
        <taxon>Viridiplantae</taxon>
        <taxon>Streptophyta</taxon>
        <taxon>Embryophyta</taxon>
        <taxon>Tracheophyta</taxon>
        <taxon>Spermatophyta</taxon>
        <taxon>Magnoliopsida</taxon>
        <taxon>Liliopsida</taxon>
        <taxon>Arecaceae</taxon>
        <taxon>Coryphoideae</taxon>
        <taxon>Phoeniceae</taxon>
        <taxon>Phoenix</taxon>
    </lineage>
</organism>
<dbReference type="InterPro" id="IPR039612">
    <property type="entry name" value="VQ_5/9/14"/>
</dbReference>
<feature type="domain" description="VQ" evidence="2">
    <location>
        <begin position="106"/>
        <end position="127"/>
    </location>
</feature>
<accession>A0A8B9AI37</accession>
<protein>
    <submittedName>
        <fullName evidence="4">VQ motif-containing protein 9-like</fullName>
    </submittedName>
</protein>
<feature type="region of interest" description="Disordered" evidence="1">
    <location>
        <begin position="123"/>
        <end position="173"/>
    </location>
</feature>
<sequence>MMEKSCHFFASTTAAAAASASTNTITNTNSSSSAAISSSFTTTTTTTTSSPIQSSLKSVNKASYKISKPIPKSSHPNPNPNSLRPSPPPSAINSGGTPPQQPQSAVYNIDKNDFRDVVQKLTGSPAHQHPRPAAAAAAARPPPPAATSRLHRIRPPPLADLPPRSPPLAPAPPAAADVWMRPSLSPLPPFPAVSAASESPISAYMRRLHGGGGGQPPLAPSPSAAAVLLPPPTSPLVFGCLPSPGTAFQMMISSGMVFPTSPGVPLPSPRWGDP</sequence>
<dbReference type="InterPro" id="IPR008889">
    <property type="entry name" value="VQ"/>
</dbReference>
<feature type="compositionally biased region" description="Low complexity" evidence="1">
    <location>
        <begin position="67"/>
        <end position="84"/>
    </location>
</feature>
<proteinExistence type="predicted"/>
<reference evidence="4" key="2">
    <citation type="submission" date="2025-08" db="UniProtKB">
        <authorList>
            <consortium name="RefSeq"/>
        </authorList>
    </citation>
    <scope>IDENTIFICATION</scope>
    <source>
        <tissue evidence="4">Young leaves</tissue>
    </source>
</reference>
<dbReference type="KEGG" id="pda:120111891"/>
<evidence type="ECO:0000313" key="3">
    <source>
        <dbReference type="Proteomes" id="UP000228380"/>
    </source>
</evidence>
<feature type="compositionally biased region" description="Low complexity" evidence="1">
    <location>
        <begin position="125"/>
        <end position="139"/>
    </location>
</feature>
<reference evidence="3" key="1">
    <citation type="journal article" date="2019" name="Nat. Commun.">
        <title>Genome-wide association mapping of date palm fruit traits.</title>
        <authorList>
            <person name="Hazzouri K.M."/>
            <person name="Gros-Balthazard M."/>
            <person name="Flowers J.M."/>
            <person name="Copetti D."/>
            <person name="Lemansour A."/>
            <person name="Lebrun M."/>
            <person name="Masmoudi K."/>
            <person name="Ferrand S."/>
            <person name="Dhar M.I."/>
            <person name="Fresquez Z.A."/>
            <person name="Rosas U."/>
            <person name="Zhang J."/>
            <person name="Talag J."/>
            <person name="Lee S."/>
            <person name="Kudrna D."/>
            <person name="Powell R.F."/>
            <person name="Leitch I.J."/>
            <person name="Krueger R.R."/>
            <person name="Wing R.A."/>
            <person name="Amiri K.M.A."/>
            <person name="Purugganan M.D."/>
        </authorList>
    </citation>
    <scope>NUCLEOTIDE SEQUENCE [LARGE SCALE GENOMIC DNA]</scope>
    <source>
        <strain evidence="3">cv. Khalas</strain>
    </source>
</reference>
<evidence type="ECO:0000313" key="4">
    <source>
        <dbReference type="RefSeq" id="XP_038985970.1"/>
    </source>
</evidence>
<evidence type="ECO:0000259" key="2">
    <source>
        <dbReference type="Pfam" id="PF05678"/>
    </source>
</evidence>
<keyword evidence="3" id="KW-1185">Reference proteome</keyword>
<dbReference type="PANTHER" id="PTHR33783">
    <property type="entry name" value="PROTEIN HAIKU1"/>
    <property type="match status" value="1"/>
</dbReference>
<feature type="region of interest" description="Disordered" evidence="1">
    <location>
        <begin position="67"/>
        <end position="105"/>
    </location>
</feature>
<name>A0A8B9AI37_PHODC</name>
<dbReference type="OrthoDB" id="783585at2759"/>
<dbReference type="AlphaFoldDB" id="A0A8B9AI37"/>
<dbReference type="GeneID" id="120111891"/>
<dbReference type="Proteomes" id="UP000228380">
    <property type="component" value="Chromosome 9"/>
</dbReference>